<dbReference type="Proteomes" id="UP000001823">
    <property type="component" value="Chromosome"/>
</dbReference>
<reference evidence="2 3" key="1">
    <citation type="journal article" date="2006" name="Genome Res.">
        <title>Skewed genomic variability in strains of the toxigenic bacterial pathogen, Clostridium perfringens.</title>
        <authorList>
            <person name="Myers G.S."/>
            <person name="Rasko D.A."/>
            <person name="Cheung J.K."/>
            <person name="Ravel J."/>
            <person name="Seshadri R."/>
            <person name="Deboy R.T."/>
            <person name="Ren Q."/>
            <person name="Varga J."/>
            <person name="Awad M.M."/>
            <person name="Brinkac L.M."/>
            <person name="Daugherty S.C."/>
            <person name="Haft D.H."/>
            <person name="Dodson R.J."/>
            <person name="Madupu R."/>
            <person name="Nelson W.C."/>
            <person name="Rosovitz M.J."/>
            <person name="Sullivan S.A."/>
            <person name="Khouri H."/>
            <person name="Dimitrov G.I."/>
            <person name="Watkins K.L."/>
            <person name="Mulligan S."/>
            <person name="Benton J."/>
            <person name="Radune D."/>
            <person name="Fisher D.J."/>
            <person name="Atkins H.S."/>
            <person name="Hiscox T."/>
            <person name="Jost B.H."/>
            <person name="Billington S.J."/>
            <person name="Songer J.G."/>
            <person name="McClane B.A."/>
            <person name="Titball R.W."/>
            <person name="Rood J.I."/>
            <person name="Melville S.B."/>
            <person name="Paulsen I.T."/>
        </authorList>
    </citation>
    <scope>NUCLEOTIDE SEQUENCE [LARGE SCALE GENOMIC DNA]</scope>
    <source>
        <strain evidence="3">ATCC 13124 / DSM 756 / JCM 1290 / NCIMB 6125 / NCTC 8237 / S 107 / Type A</strain>
    </source>
</reference>
<protein>
    <recommendedName>
        <fullName evidence="4">Lipoprotein</fullName>
    </recommendedName>
</protein>
<dbReference type="HOGENOM" id="CLU_1044705_0_0_9"/>
<feature type="signal peptide" evidence="1">
    <location>
        <begin position="1"/>
        <end position="28"/>
    </location>
</feature>
<dbReference type="PaxDb" id="195103-CPF_1901"/>
<keyword evidence="3" id="KW-1185">Reference proteome</keyword>
<organism evidence="2 3">
    <name type="scientific">Clostridium perfringens (strain ATCC 13124 / DSM 756 / JCM 1290 / NCIMB 6125 / NCTC 8237 / Type A)</name>
    <dbReference type="NCBI Taxonomy" id="195103"/>
    <lineage>
        <taxon>Bacteria</taxon>
        <taxon>Bacillati</taxon>
        <taxon>Bacillota</taxon>
        <taxon>Clostridia</taxon>
        <taxon>Eubacteriales</taxon>
        <taxon>Clostridiaceae</taxon>
        <taxon>Clostridium</taxon>
    </lineage>
</organism>
<dbReference type="RefSeq" id="WP_011590924.1">
    <property type="nucleotide sequence ID" value="NC_008261.1"/>
</dbReference>
<sequence length="266" mass="30106">MRKIKVNRIIFLISLISCLFLGGNTALAKENPNTIEFLSYDEEILILRSNGETVLISEGDNVEGIIEGINKENLKEIDLFVLRSMEEETDELIKTFINKSSVKKILLPTLNGVSEEVSNLTKEKNIEIASMEEGFNYNKESISLNAKKVENSKEGMIFATVDNIKLAVLSEEAYNSAINLSNIEDCRVEILNLIDSEKENKKEVKKLVKRLKPLVIIDDLDNGKSIEKLGVKHYNLNEEKGLKIMRVLGETKEFKVFSKKEGYTSK</sequence>
<feature type="chain" id="PRO_5002602932" description="Lipoprotein" evidence="1">
    <location>
        <begin position="29"/>
        <end position="266"/>
    </location>
</feature>
<gene>
    <name evidence="2" type="ordered locus">CPF_1901</name>
</gene>
<evidence type="ECO:0008006" key="4">
    <source>
        <dbReference type="Google" id="ProtNLM"/>
    </source>
</evidence>
<dbReference type="AlphaFoldDB" id="A0A0H2YRB1"/>
<name>A0A0H2YRB1_CLOP1</name>
<keyword evidence="1" id="KW-0732">Signal</keyword>
<dbReference type="STRING" id="195103.CPF_1901"/>
<dbReference type="KEGG" id="cpf:CPF_1901"/>
<evidence type="ECO:0000313" key="3">
    <source>
        <dbReference type="Proteomes" id="UP000001823"/>
    </source>
</evidence>
<accession>A0A0H2YRB1</accession>
<evidence type="ECO:0000313" key="2">
    <source>
        <dbReference type="EMBL" id="ABG83174.1"/>
    </source>
</evidence>
<evidence type="ECO:0000256" key="1">
    <source>
        <dbReference type="SAM" id="SignalP"/>
    </source>
</evidence>
<proteinExistence type="predicted"/>
<dbReference type="EMBL" id="CP000246">
    <property type="protein sequence ID" value="ABG83174.1"/>
    <property type="molecule type" value="Genomic_DNA"/>
</dbReference>